<dbReference type="AlphaFoldDB" id="A0A1B9IJN8"/>
<feature type="compositionally biased region" description="Polar residues" evidence="1">
    <location>
        <begin position="76"/>
        <end position="97"/>
    </location>
</feature>
<accession>A0A1B9IJN8</accession>
<feature type="compositionally biased region" description="Polar residues" evidence="1">
    <location>
        <begin position="38"/>
        <end position="47"/>
    </location>
</feature>
<dbReference type="OrthoDB" id="2563900at2759"/>
<feature type="compositionally biased region" description="Polar residues" evidence="1">
    <location>
        <begin position="413"/>
        <end position="422"/>
    </location>
</feature>
<evidence type="ECO:0000313" key="3">
    <source>
        <dbReference type="Proteomes" id="UP000092583"/>
    </source>
</evidence>
<feature type="compositionally biased region" description="Low complexity" evidence="1">
    <location>
        <begin position="104"/>
        <end position="116"/>
    </location>
</feature>
<organism evidence="2 3">
    <name type="scientific">Kwoniella mangroviensis CBS 10435</name>
    <dbReference type="NCBI Taxonomy" id="1331196"/>
    <lineage>
        <taxon>Eukaryota</taxon>
        <taxon>Fungi</taxon>
        <taxon>Dikarya</taxon>
        <taxon>Basidiomycota</taxon>
        <taxon>Agaricomycotina</taxon>
        <taxon>Tremellomycetes</taxon>
        <taxon>Tremellales</taxon>
        <taxon>Cryptococcaceae</taxon>
        <taxon>Kwoniella</taxon>
    </lineage>
</organism>
<dbReference type="Proteomes" id="UP000092583">
    <property type="component" value="Unassembled WGS sequence"/>
</dbReference>
<sequence>MTQIPLGAQLSPVDLPPPPPNADPREPSSALTPRQRGSRTPQRSRSPLASRDASPVRPIGQGRSHSSELGSSPPSTLQQPIAKSTSGTPSPSVPIQTHSHHLSRPSSPSSIHSSGSAIFERDIELPPVASLSLNPNPTHQQQHHTLNHKSSRLSHLSHGSALDHTVPTVLDDAVEALTAGGLDGTSRGFEVLEIEAPAPAPVPSTIGVGMARQSSSSIPRKISSGPRSGGGNIHSRSPSPISIASKTSSIISPATSPPILGQLNTQQQQSAGLTGTGQNVSQLSSTAGEEGLPGTVPRPAMPQRISTGPQVPGGWASAFGGGPSAGATTLPSQAENSVVADDRAASPSSDSPNNAFQTITPTSLPSHISPNKNKHRISYLSPNDLLLSLPTKVTSLEDITSGNLSPDHLPGTVSPSMSTRSPVMSPHNPLSGDLSPVTAGGIGPGATSPPHAPGQGRQVQPKSSFDNYSSGRPGALGGLGLGEGEWEREGLGKGLEQRLEEVAQGQGQGQSQTQP</sequence>
<evidence type="ECO:0000313" key="2">
    <source>
        <dbReference type="EMBL" id="OCF55584.1"/>
    </source>
</evidence>
<feature type="region of interest" description="Disordered" evidence="1">
    <location>
        <begin position="400"/>
        <end position="495"/>
    </location>
</feature>
<reference evidence="2 3" key="1">
    <citation type="submission" date="2013-07" db="EMBL/GenBank/DDBJ databases">
        <title>The Genome Sequence of Kwoniella mangroviensis CBS10435.</title>
        <authorList>
            <consortium name="The Broad Institute Genome Sequencing Platform"/>
            <person name="Cuomo C."/>
            <person name="Litvintseva A."/>
            <person name="Chen Y."/>
            <person name="Heitman J."/>
            <person name="Sun S."/>
            <person name="Springer D."/>
            <person name="Dromer F."/>
            <person name="Young S.K."/>
            <person name="Zeng Q."/>
            <person name="Gargeya S."/>
            <person name="Fitzgerald M."/>
            <person name="Abouelleil A."/>
            <person name="Alvarado L."/>
            <person name="Berlin A.M."/>
            <person name="Chapman S.B."/>
            <person name="Dewar J."/>
            <person name="Goldberg J."/>
            <person name="Griggs A."/>
            <person name="Gujja S."/>
            <person name="Hansen M."/>
            <person name="Howarth C."/>
            <person name="Imamovic A."/>
            <person name="Larimer J."/>
            <person name="McCowan C."/>
            <person name="Murphy C."/>
            <person name="Pearson M."/>
            <person name="Priest M."/>
            <person name="Roberts A."/>
            <person name="Saif S."/>
            <person name="Shea T."/>
            <person name="Sykes S."/>
            <person name="Wortman J."/>
            <person name="Nusbaum C."/>
            <person name="Birren B."/>
        </authorList>
    </citation>
    <scope>NUCLEOTIDE SEQUENCE [LARGE SCALE GENOMIC DNA]</scope>
    <source>
        <strain evidence="2 3">CBS 10435</strain>
    </source>
</reference>
<feature type="compositionally biased region" description="Low complexity" evidence="1">
    <location>
        <begin position="214"/>
        <end position="226"/>
    </location>
</feature>
<evidence type="ECO:0000256" key="1">
    <source>
        <dbReference type="SAM" id="MobiDB-lite"/>
    </source>
</evidence>
<feature type="region of interest" description="Disordered" evidence="1">
    <location>
        <begin position="1"/>
        <end position="157"/>
    </location>
</feature>
<keyword evidence="3" id="KW-1185">Reference proteome</keyword>
<feature type="compositionally biased region" description="Low complexity" evidence="1">
    <location>
        <begin position="345"/>
        <end position="355"/>
    </location>
</feature>
<feature type="compositionally biased region" description="Polar residues" evidence="1">
    <location>
        <begin position="457"/>
        <end position="470"/>
    </location>
</feature>
<feature type="compositionally biased region" description="Polar residues" evidence="1">
    <location>
        <begin position="266"/>
        <end position="287"/>
    </location>
</feature>
<reference evidence="3" key="2">
    <citation type="submission" date="2013-12" db="EMBL/GenBank/DDBJ databases">
        <title>Evolution of pathogenesis and genome organization in the Tremellales.</title>
        <authorList>
            <person name="Cuomo C."/>
            <person name="Litvintseva A."/>
            <person name="Heitman J."/>
            <person name="Chen Y."/>
            <person name="Sun S."/>
            <person name="Springer D."/>
            <person name="Dromer F."/>
            <person name="Young S."/>
            <person name="Zeng Q."/>
            <person name="Chapman S."/>
            <person name="Gujja S."/>
            <person name="Saif S."/>
            <person name="Birren B."/>
        </authorList>
    </citation>
    <scope>NUCLEOTIDE SEQUENCE [LARGE SCALE GENOMIC DNA]</scope>
    <source>
        <strain evidence="3">CBS 10435</strain>
    </source>
</reference>
<feature type="compositionally biased region" description="Polar residues" evidence="1">
    <location>
        <begin position="356"/>
        <end position="371"/>
    </location>
</feature>
<dbReference type="EMBL" id="KI669466">
    <property type="protein sequence ID" value="OCF55584.1"/>
    <property type="molecule type" value="Genomic_DNA"/>
</dbReference>
<feature type="region of interest" description="Disordered" evidence="1">
    <location>
        <begin position="266"/>
        <end position="372"/>
    </location>
</feature>
<proteinExistence type="predicted"/>
<name>A0A1B9IJN8_9TREE</name>
<protein>
    <submittedName>
        <fullName evidence="2">Uncharacterized protein</fullName>
    </submittedName>
</protein>
<feature type="compositionally biased region" description="Polar residues" evidence="1">
    <location>
        <begin position="131"/>
        <end position="140"/>
    </location>
</feature>
<feature type="compositionally biased region" description="Basic residues" evidence="1">
    <location>
        <begin position="141"/>
        <end position="152"/>
    </location>
</feature>
<gene>
    <name evidence="2" type="ORF">L486_07068</name>
</gene>
<feature type="region of interest" description="Disordered" evidence="1">
    <location>
        <begin position="212"/>
        <end position="243"/>
    </location>
</feature>
<feature type="compositionally biased region" description="Gly residues" evidence="1">
    <location>
        <begin position="474"/>
        <end position="483"/>
    </location>
</feature>
<feature type="compositionally biased region" description="Basic and acidic residues" evidence="1">
    <location>
        <begin position="485"/>
        <end position="495"/>
    </location>
</feature>